<comment type="function">
    <text evidence="4">Catalyzes the NADPH-dependent reduction of ketopantoate into pantoic acid.</text>
</comment>
<dbReference type="SUPFAM" id="SSF48179">
    <property type="entry name" value="6-phosphogluconate dehydrogenase C-terminal domain-like"/>
    <property type="match status" value="1"/>
</dbReference>
<dbReference type="GO" id="GO:0005737">
    <property type="term" value="C:cytoplasm"/>
    <property type="evidence" value="ECO:0007669"/>
    <property type="project" value="TreeGrafter"/>
</dbReference>
<feature type="domain" description="Ketopantoate reductase N-terminal" evidence="5">
    <location>
        <begin position="6"/>
        <end position="148"/>
    </location>
</feature>
<dbReference type="Pfam" id="PF02558">
    <property type="entry name" value="ApbA"/>
    <property type="match status" value="1"/>
</dbReference>
<comment type="caution">
    <text evidence="7">The sequence shown here is derived from an EMBL/GenBank/DDBJ whole genome shotgun (WGS) entry which is preliminary data.</text>
</comment>
<dbReference type="PANTHER" id="PTHR21708:SF26">
    <property type="entry name" value="2-DEHYDROPANTOATE 2-REDUCTASE"/>
    <property type="match status" value="1"/>
</dbReference>
<evidence type="ECO:0000313" key="8">
    <source>
        <dbReference type="Proteomes" id="UP000824229"/>
    </source>
</evidence>
<sequence>MKINKVTIIGLGAIGGFMASKLSQVLDKTQLRVLAEGERKARLEKEGILINDKHYTFSVVTPKEQEPADLILIATKYNGLDQAIKDIRGQVGKDTVIMSLLNGVNSEEKLQAVYGEQVLYALMRVSSVRTKEGIYFDAKSGYIEFGEAINDRLSERVMAIKTLFEAAGIGVKVPQDMKKALWYKYACNVAENQSSAILGIPFGAWRVSEDANALREAAMREVFAVAKKKGIELGEEEILNQRKLLSKVVYENKTSMLQDIENKRPTEVEMFAGEMIRMGKEVGVPTPINEIFYHAIRVLEEKNKGLI</sequence>
<accession>A0A9E2KD52</accession>
<dbReference type="GO" id="GO:0015940">
    <property type="term" value="P:pantothenate biosynthetic process"/>
    <property type="evidence" value="ECO:0007669"/>
    <property type="project" value="UniProtKB-KW"/>
</dbReference>
<protein>
    <recommendedName>
        <fullName evidence="4">2-dehydropantoate 2-reductase</fullName>
        <ecNumber evidence="4">1.1.1.169</ecNumber>
    </recommendedName>
    <alternativeName>
        <fullName evidence="4">Ketopantoate reductase</fullName>
    </alternativeName>
</protein>
<evidence type="ECO:0000313" key="7">
    <source>
        <dbReference type="EMBL" id="MBU3804236.1"/>
    </source>
</evidence>
<dbReference type="Gene3D" id="3.40.50.720">
    <property type="entry name" value="NAD(P)-binding Rossmann-like Domain"/>
    <property type="match status" value="1"/>
</dbReference>
<dbReference type="AlphaFoldDB" id="A0A9E2KD52"/>
<evidence type="ECO:0000256" key="2">
    <source>
        <dbReference type="ARBA" id="ARBA00022857"/>
    </source>
</evidence>
<dbReference type="Pfam" id="PF08546">
    <property type="entry name" value="ApbA_C"/>
    <property type="match status" value="1"/>
</dbReference>
<dbReference type="InterPro" id="IPR051402">
    <property type="entry name" value="KPR-Related"/>
</dbReference>
<dbReference type="EC" id="1.1.1.169" evidence="4"/>
<dbReference type="InterPro" id="IPR013332">
    <property type="entry name" value="KPR_N"/>
</dbReference>
<comment type="pathway">
    <text evidence="4">Cofactor biosynthesis; (R)-pantothenate biosynthesis; (R)-pantoate from 3-methyl-2-oxobutanoate: step 2/2.</text>
</comment>
<dbReference type="InterPro" id="IPR013752">
    <property type="entry name" value="KPA_reductase"/>
</dbReference>
<proteinExistence type="inferred from homology"/>
<reference evidence="7" key="2">
    <citation type="submission" date="2021-04" db="EMBL/GenBank/DDBJ databases">
        <authorList>
            <person name="Gilroy R."/>
        </authorList>
    </citation>
    <scope>NUCLEOTIDE SEQUENCE</scope>
    <source>
        <strain evidence="7">B5-657</strain>
    </source>
</reference>
<comment type="catalytic activity">
    <reaction evidence="4">
        <text>(R)-pantoate + NADP(+) = 2-dehydropantoate + NADPH + H(+)</text>
        <dbReference type="Rhea" id="RHEA:16233"/>
        <dbReference type="ChEBI" id="CHEBI:11561"/>
        <dbReference type="ChEBI" id="CHEBI:15378"/>
        <dbReference type="ChEBI" id="CHEBI:15980"/>
        <dbReference type="ChEBI" id="CHEBI:57783"/>
        <dbReference type="ChEBI" id="CHEBI:58349"/>
        <dbReference type="EC" id="1.1.1.169"/>
    </reaction>
</comment>
<dbReference type="GO" id="GO:0008677">
    <property type="term" value="F:2-dehydropantoate 2-reductase activity"/>
    <property type="evidence" value="ECO:0007669"/>
    <property type="project" value="UniProtKB-EC"/>
</dbReference>
<evidence type="ECO:0000259" key="6">
    <source>
        <dbReference type="Pfam" id="PF08546"/>
    </source>
</evidence>
<dbReference type="NCBIfam" id="TIGR00745">
    <property type="entry name" value="apbA_panE"/>
    <property type="match status" value="1"/>
</dbReference>
<keyword evidence="3 4" id="KW-0560">Oxidoreductase</keyword>
<dbReference type="InterPro" id="IPR003710">
    <property type="entry name" value="ApbA"/>
</dbReference>
<evidence type="ECO:0000256" key="4">
    <source>
        <dbReference type="RuleBase" id="RU362068"/>
    </source>
</evidence>
<dbReference type="EMBL" id="JAHLFQ010000125">
    <property type="protein sequence ID" value="MBU3804236.1"/>
    <property type="molecule type" value="Genomic_DNA"/>
</dbReference>
<name>A0A9E2KD52_9FIRM</name>
<dbReference type="SUPFAM" id="SSF51735">
    <property type="entry name" value="NAD(P)-binding Rossmann-fold domains"/>
    <property type="match status" value="1"/>
</dbReference>
<dbReference type="Proteomes" id="UP000824229">
    <property type="component" value="Unassembled WGS sequence"/>
</dbReference>
<feature type="domain" description="Ketopantoate reductase C-terminal" evidence="6">
    <location>
        <begin position="176"/>
        <end position="300"/>
    </location>
</feature>
<keyword evidence="4" id="KW-0566">Pantothenate biosynthesis</keyword>
<dbReference type="InterPro" id="IPR008927">
    <property type="entry name" value="6-PGluconate_DH-like_C_sf"/>
</dbReference>
<evidence type="ECO:0000256" key="1">
    <source>
        <dbReference type="ARBA" id="ARBA00007870"/>
    </source>
</evidence>
<dbReference type="InterPro" id="IPR013328">
    <property type="entry name" value="6PGD_dom2"/>
</dbReference>
<evidence type="ECO:0000256" key="3">
    <source>
        <dbReference type="ARBA" id="ARBA00023002"/>
    </source>
</evidence>
<evidence type="ECO:0000259" key="5">
    <source>
        <dbReference type="Pfam" id="PF02558"/>
    </source>
</evidence>
<reference evidence="7" key="1">
    <citation type="journal article" date="2021" name="PeerJ">
        <title>Extensive microbial diversity within the chicken gut microbiome revealed by metagenomics and culture.</title>
        <authorList>
            <person name="Gilroy R."/>
            <person name="Ravi A."/>
            <person name="Getino M."/>
            <person name="Pursley I."/>
            <person name="Horton D.L."/>
            <person name="Alikhan N.F."/>
            <person name="Baker D."/>
            <person name="Gharbi K."/>
            <person name="Hall N."/>
            <person name="Watson M."/>
            <person name="Adriaenssens E.M."/>
            <person name="Foster-Nyarko E."/>
            <person name="Jarju S."/>
            <person name="Secka A."/>
            <person name="Antonio M."/>
            <person name="Oren A."/>
            <person name="Chaudhuri R.R."/>
            <person name="La Ragione R."/>
            <person name="Hildebrand F."/>
            <person name="Pallen M.J."/>
        </authorList>
    </citation>
    <scope>NUCLEOTIDE SEQUENCE</scope>
    <source>
        <strain evidence="7">B5-657</strain>
    </source>
</reference>
<comment type="similarity">
    <text evidence="1 4">Belongs to the ketopantoate reductase family.</text>
</comment>
<dbReference type="InterPro" id="IPR036291">
    <property type="entry name" value="NAD(P)-bd_dom_sf"/>
</dbReference>
<organism evidence="7 8">
    <name type="scientific">Candidatus Cellulosilyticum pullistercoris</name>
    <dbReference type="NCBI Taxonomy" id="2838521"/>
    <lineage>
        <taxon>Bacteria</taxon>
        <taxon>Bacillati</taxon>
        <taxon>Bacillota</taxon>
        <taxon>Clostridia</taxon>
        <taxon>Lachnospirales</taxon>
        <taxon>Cellulosilyticaceae</taxon>
        <taxon>Cellulosilyticum</taxon>
    </lineage>
</organism>
<dbReference type="PANTHER" id="PTHR21708">
    <property type="entry name" value="PROBABLE 2-DEHYDROPANTOATE 2-REDUCTASE"/>
    <property type="match status" value="1"/>
</dbReference>
<keyword evidence="2 4" id="KW-0521">NADP</keyword>
<dbReference type="FunFam" id="1.10.1040.10:FF:000017">
    <property type="entry name" value="2-dehydropantoate 2-reductase"/>
    <property type="match status" value="1"/>
</dbReference>
<dbReference type="Gene3D" id="1.10.1040.10">
    <property type="entry name" value="N-(1-d-carboxylethyl)-l-norvaline Dehydrogenase, domain 2"/>
    <property type="match status" value="1"/>
</dbReference>
<gene>
    <name evidence="7" type="ORF">H9872_05735</name>
</gene>